<dbReference type="InParanoid" id="A0A5J5EQE8"/>
<dbReference type="GO" id="GO:1990414">
    <property type="term" value="P:replication-born double-strand break repair via sister chromatid exchange"/>
    <property type="evidence" value="ECO:0007669"/>
    <property type="project" value="TreeGrafter"/>
</dbReference>
<gene>
    <name evidence="7" type="ORF">FN846DRAFT_960154</name>
</gene>
<dbReference type="FunFam" id="1.10.10.580:FF:000004">
    <property type="entry name" value="Double-strand-break repair protein rad21"/>
    <property type="match status" value="1"/>
</dbReference>
<dbReference type="GO" id="GO:0003682">
    <property type="term" value="F:chromatin binding"/>
    <property type="evidence" value="ECO:0007669"/>
    <property type="project" value="TreeGrafter"/>
</dbReference>
<feature type="region of interest" description="Disordered" evidence="4">
    <location>
        <begin position="443"/>
        <end position="464"/>
    </location>
</feature>
<name>A0A5J5EQE8_9PEZI</name>
<comment type="subcellular location">
    <subcellularLocation>
        <location evidence="1">Nucleus</location>
    </subcellularLocation>
</comment>
<dbReference type="CDD" id="cd21788">
    <property type="entry name" value="Rad21_Rec8_M_SpRad21p-like"/>
    <property type="match status" value="1"/>
</dbReference>
<comment type="similarity">
    <text evidence="2">Belongs to the rad21 family.</text>
</comment>
<dbReference type="OrthoDB" id="10071381at2759"/>
<proteinExistence type="inferred from homology"/>
<keyword evidence="8" id="KW-1185">Reference proteome</keyword>
<evidence type="ECO:0000256" key="2">
    <source>
        <dbReference type="ARBA" id="ARBA00009870"/>
    </source>
</evidence>
<evidence type="ECO:0000259" key="5">
    <source>
        <dbReference type="Pfam" id="PF04824"/>
    </source>
</evidence>
<feature type="compositionally biased region" description="Acidic residues" evidence="4">
    <location>
        <begin position="638"/>
        <end position="648"/>
    </location>
</feature>
<dbReference type="FunCoup" id="A0A5J5EQE8">
    <property type="interactions" value="158"/>
</dbReference>
<feature type="compositionally biased region" description="Low complexity" evidence="4">
    <location>
        <begin position="285"/>
        <end position="303"/>
    </location>
</feature>
<feature type="compositionally biased region" description="Basic and acidic residues" evidence="4">
    <location>
        <begin position="649"/>
        <end position="659"/>
    </location>
</feature>
<feature type="domain" description="Rad21/Rec8-like protein C-terminal eukaryotic" evidence="5">
    <location>
        <begin position="587"/>
        <end position="629"/>
    </location>
</feature>
<dbReference type="PANTHER" id="PTHR12585">
    <property type="entry name" value="SCC1 / RAD21 FAMILY MEMBER"/>
    <property type="match status" value="1"/>
</dbReference>
<feature type="domain" description="Rad21/Rec8-like protein N-terminal" evidence="6">
    <location>
        <begin position="1"/>
        <end position="101"/>
    </location>
</feature>
<evidence type="ECO:0000256" key="1">
    <source>
        <dbReference type="ARBA" id="ARBA00004123"/>
    </source>
</evidence>
<dbReference type="GO" id="GO:0030892">
    <property type="term" value="C:mitotic cohesin complex"/>
    <property type="evidence" value="ECO:0007669"/>
    <property type="project" value="TreeGrafter"/>
</dbReference>
<dbReference type="InterPro" id="IPR036390">
    <property type="entry name" value="WH_DNA-bd_sf"/>
</dbReference>
<evidence type="ECO:0000256" key="4">
    <source>
        <dbReference type="SAM" id="MobiDB-lite"/>
    </source>
</evidence>
<dbReference type="Gene3D" id="1.10.10.580">
    <property type="entry name" value="Structural maintenance of chromosome 1. Chain E"/>
    <property type="match status" value="1"/>
</dbReference>
<dbReference type="EMBL" id="VXIS01000164">
    <property type="protein sequence ID" value="KAA8899629.1"/>
    <property type="molecule type" value="Genomic_DNA"/>
</dbReference>
<dbReference type="Pfam" id="PF04824">
    <property type="entry name" value="Rad21_Rec8"/>
    <property type="match status" value="1"/>
</dbReference>
<feature type="compositionally biased region" description="Basic and acidic residues" evidence="4">
    <location>
        <begin position="327"/>
        <end position="345"/>
    </location>
</feature>
<dbReference type="InterPro" id="IPR023093">
    <property type="entry name" value="ScpA-like_C"/>
</dbReference>
<dbReference type="GO" id="GO:0005634">
    <property type="term" value="C:nucleus"/>
    <property type="evidence" value="ECO:0007669"/>
    <property type="project" value="UniProtKB-SubCell"/>
</dbReference>
<evidence type="ECO:0000256" key="3">
    <source>
        <dbReference type="ARBA" id="ARBA00023242"/>
    </source>
</evidence>
<evidence type="ECO:0000313" key="7">
    <source>
        <dbReference type="EMBL" id="KAA8899629.1"/>
    </source>
</evidence>
<evidence type="ECO:0000259" key="6">
    <source>
        <dbReference type="Pfam" id="PF04825"/>
    </source>
</evidence>
<reference evidence="7 8" key="1">
    <citation type="submission" date="2019-09" db="EMBL/GenBank/DDBJ databases">
        <title>Draft genome of the ectomycorrhizal ascomycete Sphaerosporella brunnea.</title>
        <authorList>
            <consortium name="DOE Joint Genome Institute"/>
            <person name="Benucci G.M."/>
            <person name="Marozzi G."/>
            <person name="Antonielli L."/>
            <person name="Sanchez S."/>
            <person name="Marco P."/>
            <person name="Wang X."/>
            <person name="Falini L.B."/>
            <person name="Barry K."/>
            <person name="Haridas S."/>
            <person name="Lipzen A."/>
            <person name="Labutti K."/>
            <person name="Grigoriev I.V."/>
            <person name="Murat C."/>
            <person name="Martin F."/>
            <person name="Albertini E."/>
            <person name="Donnini D."/>
            <person name="Bonito G."/>
        </authorList>
    </citation>
    <scope>NUCLEOTIDE SEQUENCE [LARGE SCALE GENOMIC DNA]</scope>
    <source>
        <strain evidence="7 8">Sb_GMNB300</strain>
    </source>
</reference>
<dbReference type="InterPro" id="IPR039781">
    <property type="entry name" value="Rad21/Rec8-like"/>
</dbReference>
<organism evidence="7 8">
    <name type="scientific">Sphaerosporella brunnea</name>
    <dbReference type="NCBI Taxonomy" id="1250544"/>
    <lineage>
        <taxon>Eukaryota</taxon>
        <taxon>Fungi</taxon>
        <taxon>Dikarya</taxon>
        <taxon>Ascomycota</taxon>
        <taxon>Pezizomycotina</taxon>
        <taxon>Pezizomycetes</taxon>
        <taxon>Pezizales</taxon>
        <taxon>Pyronemataceae</taxon>
        <taxon>Sphaerosporella</taxon>
    </lineage>
</organism>
<comment type="caution">
    <text evidence="7">The sequence shown here is derived from an EMBL/GenBank/DDBJ whole genome shotgun (WGS) entry which is preliminary data.</text>
</comment>
<dbReference type="PANTHER" id="PTHR12585:SF69">
    <property type="entry name" value="FI11703P"/>
    <property type="match status" value="1"/>
</dbReference>
<dbReference type="AlphaFoldDB" id="A0A5J5EQE8"/>
<dbReference type="SUPFAM" id="SSF46785">
    <property type="entry name" value="Winged helix' DNA-binding domain"/>
    <property type="match status" value="1"/>
</dbReference>
<keyword evidence="3" id="KW-0539">Nucleus</keyword>
<feature type="region of interest" description="Disordered" evidence="4">
    <location>
        <begin position="260"/>
        <end position="345"/>
    </location>
</feature>
<evidence type="ECO:0000313" key="8">
    <source>
        <dbReference type="Proteomes" id="UP000326924"/>
    </source>
</evidence>
<dbReference type="GO" id="GO:0007064">
    <property type="term" value="P:mitotic sister chromatid cohesion"/>
    <property type="evidence" value="ECO:0007669"/>
    <property type="project" value="TreeGrafter"/>
</dbReference>
<dbReference type="InterPro" id="IPR006909">
    <property type="entry name" value="Rad21/Rec8_C_eu"/>
</dbReference>
<dbReference type="InterPro" id="IPR006910">
    <property type="entry name" value="Rad21_Rec8_N"/>
</dbReference>
<protein>
    <submittedName>
        <fullName evidence="7">Rec8 like protein-domain-containing protein</fullName>
    </submittedName>
</protein>
<accession>A0A5J5EQE8</accession>
<feature type="region of interest" description="Disordered" evidence="4">
    <location>
        <begin position="636"/>
        <end position="661"/>
    </location>
</feature>
<sequence length="678" mass="74818">MFYSESLLSKTGPLARVWLSANLERKLSKTHILQSNIETSVDAIVGQDQAPMALRLSGQLLLGVVRIYSRKARYLLEDCNEALMKIKMAFRPGNVDLPAGAISHTSAQLTLPDVITELDLLLPDPTLDLADLGILPLQPGHQKRNADITLDSDSFVNSLEQPRGFDGDDLQLEDDILDIDIGEDNMNMIGGLEDLMGSDSLEIGRDAHVPRDIGEDLFSESRMSLDLGEITPKARESMAPGLGFEEDGLDLGFDDDNNGFGRGMDIDFEGDTTIQPNEATPVPEATASVREPEAAAAAAATAEPARERTASVAPTLEMQAPAEEQEEPRAEPGDETFVRESSRLSSEEIEEMVHVRVQGSRKRKVVIDSVTEIKAKVIKAQQEDRSRILKEPSFLPRDPTVLALMSLTKTGGLARSVFYPRNIAPELANLLAPDFVKRMAELKKRKRESAEEQDEARPSPPKQARLELQQEEELVQPELDFGGEMLEEPRDEMMELAGDVSAVPFLDQEEEELVMRRSGTTSPQPEIVPQGDVTAEGMEAMGEPVDELTFDAPQPVSRETRHAVHVLREQFAEPNPKPVVRFKELLPPQTTTKVDATKMFFEVLVLATKDAVKVKQSKGFGEIEIQQKKALWGSWAEEKDEQQVAEEEERLREEKDGGRTMDVVVGTGRTVGEATAAA</sequence>
<dbReference type="Pfam" id="PF04825">
    <property type="entry name" value="Rad21_Rec8_N"/>
    <property type="match status" value="1"/>
</dbReference>
<dbReference type="Proteomes" id="UP000326924">
    <property type="component" value="Unassembled WGS sequence"/>
</dbReference>